<reference evidence="4 5" key="1">
    <citation type="submission" date="2022-06" db="EMBL/GenBank/DDBJ databases">
        <title>Genomic Encyclopedia of Archaeal and Bacterial Type Strains, Phase II (KMG-II): from individual species to whole genera.</title>
        <authorList>
            <person name="Goeker M."/>
        </authorList>
    </citation>
    <scope>NUCLEOTIDE SEQUENCE [LARGE SCALE GENOMIC DNA]</scope>
    <source>
        <strain evidence="4 5">DSM 45037</strain>
    </source>
</reference>
<dbReference type="Gene3D" id="3.90.190.10">
    <property type="entry name" value="Protein tyrosine phosphatase superfamily"/>
    <property type="match status" value="1"/>
</dbReference>
<dbReference type="InterPro" id="IPR016130">
    <property type="entry name" value="Tyr_Pase_AS"/>
</dbReference>
<dbReference type="InterPro" id="IPR029021">
    <property type="entry name" value="Prot-tyrosine_phosphatase-like"/>
</dbReference>
<evidence type="ECO:0000256" key="2">
    <source>
        <dbReference type="SAM" id="SignalP"/>
    </source>
</evidence>
<dbReference type="PROSITE" id="PS00383">
    <property type="entry name" value="TYR_PHOSPHATASE_1"/>
    <property type="match status" value="1"/>
</dbReference>
<name>A0ABT1GVN7_9NOCA</name>
<accession>A0ABT1GVN7</accession>
<dbReference type="InterPro" id="IPR000387">
    <property type="entry name" value="Tyr_Pase_dom"/>
</dbReference>
<dbReference type="RefSeq" id="WP_253652650.1">
    <property type="nucleotide sequence ID" value="NZ_BAAAOE010000004.1"/>
</dbReference>
<keyword evidence="5" id="KW-1185">Reference proteome</keyword>
<dbReference type="SUPFAM" id="SSF52799">
    <property type="entry name" value="(Phosphotyrosine protein) phosphatases II"/>
    <property type="match status" value="1"/>
</dbReference>
<dbReference type="PANTHER" id="PTHR31126:SF1">
    <property type="entry name" value="TYROSINE SPECIFIC PROTEIN PHOSPHATASES DOMAIN-CONTAINING PROTEIN"/>
    <property type="match status" value="1"/>
</dbReference>
<comment type="caution">
    <text evidence="4">The sequence shown here is derived from an EMBL/GenBank/DDBJ whole genome shotgun (WGS) entry which is preliminary data.</text>
</comment>
<sequence>MSARPVRAATTAVVATLTLVLGLLGTAAADAAPTSPTVDRSLHLAGAPNARTFQGYTGVAGRVVDDRVIRSDNLSRLTATDVAALQRRDVRLIVDLRTSFERALQPDRAVPGATVRVRDVLGRAPITTVVDLPAAYRAFVTDPSARAQIAATLRDIAATTGAGHRVLIHCTAGKDRTGWVSAVLLSILGVDSETIGSDYLASNAYRHTSAADPVNGVNRGLLDTSWRLVDSRFGGMDGYVRRGLGLGAGVIAQLRSSLLASPR</sequence>
<dbReference type="EMBL" id="JAMTCG010000001">
    <property type="protein sequence ID" value="MCP2159035.1"/>
    <property type="molecule type" value="Genomic_DNA"/>
</dbReference>
<evidence type="ECO:0000313" key="5">
    <source>
        <dbReference type="Proteomes" id="UP001205740"/>
    </source>
</evidence>
<dbReference type="PANTHER" id="PTHR31126">
    <property type="entry name" value="TYROSINE-PROTEIN PHOSPHATASE"/>
    <property type="match status" value="1"/>
</dbReference>
<proteinExistence type="inferred from homology"/>
<dbReference type="Proteomes" id="UP001205740">
    <property type="component" value="Unassembled WGS sequence"/>
</dbReference>
<dbReference type="PROSITE" id="PS50056">
    <property type="entry name" value="TYR_PHOSPHATASE_2"/>
    <property type="match status" value="1"/>
</dbReference>
<evidence type="ECO:0000256" key="1">
    <source>
        <dbReference type="ARBA" id="ARBA00009580"/>
    </source>
</evidence>
<feature type="signal peptide" evidence="2">
    <location>
        <begin position="1"/>
        <end position="31"/>
    </location>
</feature>
<comment type="similarity">
    <text evidence="1">Belongs to the protein-tyrosine phosphatase family.</text>
</comment>
<dbReference type="InterPro" id="IPR026893">
    <property type="entry name" value="Tyr/Ser_Pase_IphP-type"/>
</dbReference>
<protein>
    <submittedName>
        <fullName evidence="4">Protein-tyrosine phosphatase</fullName>
    </submittedName>
</protein>
<keyword evidence="2" id="KW-0732">Signal</keyword>
<feature type="domain" description="Tyrosine specific protein phosphatases" evidence="3">
    <location>
        <begin position="147"/>
        <end position="185"/>
    </location>
</feature>
<evidence type="ECO:0000313" key="4">
    <source>
        <dbReference type="EMBL" id="MCP2159035.1"/>
    </source>
</evidence>
<feature type="chain" id="PRO_5046742979" evidence="2">
    <location>
        <begin position="32"/>
        <end position="263"/>
    </location>
</feature>
<gene>
    <name evidence="4" type="ORF">LX12_000199</name>
</gene>
<evidence type="ECO:0000259" key="3">
    <source>
        <dbReference type="PROSITE" id="PS50056"/>
    </source>
</evidence>
<organism evidence="4 5">
    <name type="scientific">Williamsia serinedens</name>
    <dbReference type="NCBI Taxonomy" id="391736"/>
    <lineage>
        <taxon>Bacteria</taxon>
        <taxon>Bacillati</taxon>
        <taxon>Actinomycetota</taxon>
        <taxon>Actinomycetes</taxon>
        <taxon>Mycobacteriales</taxon>
        <taxon>Nocardiaceae</taxon>
        <taxon>Williamsia</taxon>
    </lineage>
</organism>
<dbReference type="Pfam" id="PF13350">
    <property type="entry name" value="Y_phosphatase3"/>
    <property type="match status" value="1"/>
</dbReference>